<dbReference type="EMBL" id="FQUP01000001">
    <property type="protein sequence ID" value="SHE67754.1"/>
    <property type="molecule type" value="Genomic_DNA"/>
</dbReference>
<reference evidence="7 8" key="1">
    <citation type="submission" date="2016-11" db="EMBL/GenBank/DDBJ databases">
        <authorList>
            <person name="Jaros S."/>
            <person name="Januszkiewicz K."/>
            <person name="Wedrychowicz H."/>
        </authorList>
    </citation>
    <scope>NUCLEOTIDE SEQUENCE [LARGE SCALE GENOMIC DNA]</scope>
    <source>
        <strain evidence="7 8">DSM 19436</strain>
    </source>
</reference>
<sequence length="408" mass="42136">MPHRLIVNDELVLYGYVGIASWFDESGFTAREVIEALAEIEGDVVVRINSPGGIATEGSAIYAALVAHDGTVTVRIEGIAASAASVIAMAGEEIIMANGSLMMIHDPAGVTIGTAADHRATAVALDVMAGAMARIYAKRSGKSVAEARAIMQAETWFDGSEAVAQGFATSDETGGAIEAAVPIFDYRSFQHAPDRLVAQADRWRSEGRKLAAFGQPTASAISTSPATVVASPASASTGTKEATVPEMKDITLSMVREQRGDLVKELLASADVTAMATASAAAERDRILGIENLGATGHDALVAEMKADGKTSPAEAALRIMGAEKATRGTRMQALADADKTVPVATAPTANPQPAAPVAPVPVVAASPDGWKAEFVASADLQAEFRSVEAYVAFKSATADGRARIKAA</sequence>
<dbReference type="CDD" id="cd07016">
    <property type="entry name" value="S14_ClpP_1"/>
    <property type="match status" value="1"/>
</dbReference>
<comment type="similarity">
    <text evidence="1 6">Belongs to the peptidase S14 family.</text>
</comment>
<evidence type="ECO:0000256" key="3">
    <source>
        <dbReference type="ARBA" id="ARBA00022670"/>
    </source>
</evidence>
<dbReference type="GO" id="GO:0051117">
    <property type="term" value="F:ATPase binding"/>
    <property type="evidence" value="ECO:0007669"/>
    <property type="project" value="TreeGrafter"/>
</dbReference>
<dbReference type="InterPro" id="IPR001907">
    <property type="entry name" value="ClpP"/>
</dbReference>
<dbReference type="InterPro" id="IPR029045">
    <property type="entry name" value="ClpP/crotonase-like_dom_sf"/>
</dbReference>
<dbReference type="GO" id="GO:0004176">
    <property type="term" value="F:ATP-dependent peptidase activity"/>
    <property type="evidence" value="ECO:0007669"/>
    <property type="project" value="InterPro"/>
</dbReference>
<dbReference type="Pfam" id="PF00574">
    <property type="entry name" value="CLP_protease"/>
    <property type="match status" value="1"/>
</dbReference>
<organism evidence="7 8">
    <name type="scientific">Kaistia soli DSM 19436</name>
    <dbReference type="NCBI Taxonomy" id="1122133"/>
    <lineage>
        <taxon>Bacteria</taxon>
        <taxon>Pseudomonadati</taxon>
        <taxon>Pseudomonadota</taxon>
        <taxon>Alphaproteobacteria</taxon>
        <taxon>Hyphomicrobiales</taxon>
        <taxon>Kaistiaceae</taxon>
        <taxon>Kaistia</taxon>
    </lineage>
</organism>
<keyword evidence="3 7" id="KW-0645">Protease</keyword>
<dbReference type="RefSeq" id="WP_073051372.1">
    <property type="nucleotide sequence ID" value="NZ_FQUP01000001.1"/>
</dbReference>
<dbReference type="PRINTS" id="PR00127">
    <property type="entry name" value="CLPPROTEASEP"/>
</dbReference>
<evidence type="ECO:0000256" key="1">
    <source>
        <dbReference type="ARBA" id="ARBA00007039"/>
    </source>
</evidence>
<keyword evidence="2" id="KW-0963">Cytoplasm</keyword>
<keyword evidence="4" id="KW-0378">Hydrolase</keyword>
<dbReference type="OrthoDB" id="9806592at2"/>
<dbReference type="STRING" id="1122133.SAMN02745157_0692"/>
<dbReference type="InterPro" id="IPR023562">
    <property type="entry name" value="ClpP/TepA"/>
</dbReference>
<dbReference type="GO" id="GO:0006515">
    <property type="term" value="P:protein quality control for misfolded or incompletely synthesized proteins"/>
    <property type="evidence" value="ECO:0007669"/>
    <property type="project" value="TreeGrafter"/>
</dbReference>
<dbReference type="Gene3D" id="3.90.226.10">
    <property type="entry name" value="2-enoyl-CoA Hydratase, Chain A, domain 1"/>
    <property type="match status" value="1"/>
</dbReference>
<name>A0A1M4VFF1_9HYPH</name>
<dbReference type="NCBIfam" id="NF045542">
    <property type="entry name" value="Clp_rel_HeadMat"/>
    <property type="match status" value="1"/>
</dbReference>
<evidence type="ECO:0000256" key="5">
    <source>
        <dbReference type="ARBA" id="ARBA00022825"/>
    </source>
</evidence>
<evidence type="ECO:0000313" key="7">
    <source>
        <dbReference type="EMBL" id="SHE67754.1"/>
    </source>
</evidence>
<keyword evidence="8" id="KW-1185">Reference proteome</keyword>
<accession>A0A1M4VFF1</accession>
<proteinExistence type="inferred from homology"/>
<evidence type="ECO:0000313" key="8">
    <source>
        <dbReference type="Proteomes" id="UP000184485"/>
    </source>
</evidence>
<dbReference type="GO" id="GO:0009368">
    <property type="term" value="C:endopeptidase Clp complex"/>
    <property type="evidence" value="ECO:0007669"/>
    <property type="project" value="TreeGrafter"/>
</dbReference>
<evidence type="ECO:0000256" key="2">
    <source>
        <dbReference type="ARBA" id="ARBA00022490"/>
    </source>
</evidence>
<keyword evidence="5" id="KW-0720">Serine protease</keyword>
<dbReference type="GO" id="GO:0004252">
    <property type="term" value="F:serine-type endopeptidase activity"/>
    <property type="evidence" value="ECO:0007669"/>
    <property type="project" value="InterPro"/>
</dbReference>
<dbReference type="Proteomes" id="UP000184485">
    <property type="component" value="Unassembled WGS sequence"/>
</dbReference>
<evidence type="ECO:0000256" key="6">
    <source>
        <dbReference type="RuleBase" id="RU003567"/>
    </source>
</evidence>
<dbReference type="PANTHER" id="PTHR10381:SF70">
    <property type="entry name" value="ATP-DEPENDENT CLP PROTEASE PROTEOLYTIC SUBUNIT"/>
    <property type="match status" value="1"/>
</dbReference>
<protein>
    <recommendedName>
        <fullName evidence="6">ATP-dependent Clp protease proteolytic subunit</fullName>
    </recommendedName>
</protein>
<dbReference type="SUPFAM" id="SSF52096">
    <property type="entry name" value="ClpP/crotonase"/>
    <property type="match status" value="1"/>
</dbReference>
<gene>
    <name evidence="7" type="ORF">SAMN02745157_0692</name>
</gene>
<evidence type="ECO:0000256" key="4">
    <source>
        <dbReference type="ARBA" id="ARBA00022801"/>
    </source>
</evidence>
<dbReference type="AlphaFoldDB" id="A0A1M4VFF1"/>
<dbReference type="PANTHER" id="PTHR10381">
    <property type="entry name" value="ATP-DEPENDENT CLP PROTEASE PROTEOLYTIC SUBUNIT"/>
    <property type="match status" value="1"/>
</dbReference>